<dbReference type="OrthoDB" id="3432001at2"/>
<evidence type="ECO:0008006" key="4">
    <source>
        <dbReference type="Google" id="ProtNLM"/>
    </source>
</evidence>
<accession>A0A543NHD5</accession>
<sequence length="107" mass="11669">MLGRMFYLVAGAALGGYVVHKLNRTARVWSPAGIAGRVEDHVAEYRAALREFNEDIQDAMEHREAELHRRYSGGGTAPESSELPTGRAVNVIGSHGVANAHEEKDGR</sequence>
<proteinExistence type="predicted"/>
<gene>
    <name evidence="2" type="ORF">FHX37_1162</name>
</gene>
<dbReference type="EMBL" id="VFQC01000001">
    <property type="protein sequence ID" value="TQN31265.1"/>
    <property type="molecule type" value="Genomic_DNA"/>
</dbReference>
<comment type="caution">
    <text evidence="2">The sequence shown here is derived from an EMBL/GenBank/DDBJ whole genome shotgun (WGS) entry which is preliminary data.</text>
</comment>
<name>A0A543NHD5_9ACTN</name>
<evidence type="ECO:0000256" key="1">
    <source>
        <dbReference type="SAM" id="MobiDB-lite"/>
    </source>
</evidence>
<protein>
    <recommendedName>
        <fullName evidence="4">Secreted protein</fullName>
    </recommendedName>
</protein>
<dbReference type="RefSeq" id="WP_141922502.1">
    <property type="nucleotide sequence ID" value="NZ_VFQC01000001.1"/>
</dbReference>
<dbReference type="Proteomes" id="UP000317422">
    <property type="component" value="Unassembled WGS sequence"/>
</dbReference>
<dbReference type="AlphaFoldDB" id="A0A543NHD5"/>
<reference evidence="2 3" key="1">
    <citation type="submission" date="2019-06" db="EMBL/GenBank/DDBJ databases">
        <title>Sequencing the genomes of 1000 actinobacteria strains.</title>
        <authorList>
            <person name="Klenk H.-P."/>
        </authorList>
    </citation>
    <scope>NUCLEOTIDE SEQUENCE [LARGE SCALE GENOMIC DNA]</scope>
    <source>
        <strain evidence="2 3">DSM 45015</strain>
    </source>
</reference>
<evidence type="ECO:0000313" key="2">
    <source>
        <dbReference type="EMBL" id="TQN31265.1"/>
    </source>
</evidence>
<keyword evidence="3" id="KW-1185">Reference proteome</keyword>
<evidence type="ECO:0000313" key="3">
    <source>
        <dbReference type="Proteomes" id="UP000317422"/>
    </source>
</evidence>
<organism evidence="2 3">
    <name type="scientific">Haloactinospora alba</name>
    <dbReference type="NCBI Taxonomy" id="405555"/>
    <lineage>
        <taxon>Bacteria</taxon>
        <taxon>Bacillati</taxon>
        <taxon>Actinomycetota</taxon>
        <taxon>Actinomycetes</taxon>
        <taxon>Streptosporangiales</taxon>
        <taxon>Nocardiopsidaceae</taxon>
        <taxon>Haloactinospora</taxon>
    </lineage>
</organism>
<feature type="region of interest" description="Disordered" evidence="1">
    <location>
        <begin position="65"/>
        <end position="86"/>
    </location>
</feature>